<protein>
    <recommendedName>
        <fullName evidence="6">Probable DNA-directed RNA polymerase subunit delta</fullName>
    </recommendedName>
    <alternativeName>
        <fullName evidence="6">RNAP delta factor</fullName>
    </alternativeName>
</protein>
<dbReference type="HAMAP" id="MF_00357">
    <property type="entry name" value="RNApol_bact_RpoE"/>
    <property type="match status" value="1"/>
</dbReference>
<feature type="domain" description="HTH HARE-type" evidence="8">
    <location>
        <begin position="20"/>
        <end position="87"/>
    </location>
</feature>
<reference evidence="9 10" key="1">
    <citation type="journal article" date="2006" name="Proc. Natl. Acad. Sci. U.S.A.">
        <title>Comparative genomics of the lactic acid bacteria.</title>
        <authorList>
            <person name="Makarova K."/>
            <person name="Slesarev A."/>
            <person name="Wolf Y."/>
            <person name="Sorokin A."/>
            <person name="Mirkin B."/>
            <person name="Koonin E."/>
            <person name="Pavlov A."/>
            <person name="Pavlova N."/>
            <person name="Karamychev V."/>
            <person name="Polouchine N."/>
            <person name="Shakhova V."/>
            <person name="Grigoriev I."/>
            <person name="Lou Y."/>
            <person name="Rohksar D."/>
            <person name="Lucas S."/>
            <person name="Huang K."/>
            <person name="Goodstein D.M."/>
            <person name="Hawkins T."/>
            <person name="Plengvidhya V."/>
            <person name="Welker D."/>
            <person name="Hughes J."/>
            <person name="Goh Y."/>
            <person name="Benson A."/>
            <person name="Baldwin K."/>
            <person name="Lee J.H."/>
            <person name="Diaz-Muniz I."/>
            <person name="Dosti B."/>
            <person name="Smeianov V."/>
            <person name="Wechter W."/>
            <person name="Barabote R."/>
            <person name="Lorca G."/>
            <person name="Altermann E."/>
            <person name="Barrangou R."/>
            <person name="Ganesan B."/>
            <person name="Xie Y."/>
            <person name="Rawsthorne H."/>
            <person name="Tamir D."/>
            <person name="Parker C."/>
            <person name="Breidt F."/>
            <person name="Broadbent J."/>
            <person name="Hutkins R."/>
            <person name="O'Sullivan D."/>
            <person name="Steele J."/>
            <person name="Unlu G."/>
            <person name="Saier M."/>
            <person name="Klaenhammer T."/>
            <person name="Richardson P."/>
            <person name="Kozyavkin S."/>
            <person name="Weimer B."/>
            <person name="Mills D."/>
        </authorList>
    </citation>
    <scope>NUCLEOTIDE SEQUENCE [LARGE SCALE GENOMIC DNA]</scope>
    <source>
        <strain evidence="10">ATCC 33323 / DSM 20243 / BCRC 14619 / CIP 102991 / JCM 1131 / KCTC 3163 / NCIMB 11718 / NCTC 13722 / AM63</strain>
    </source>
</reference>
<feature type="compositionally biased region" description="Acidic residues" evidence="7">
    <location>
        <begin position="121"/>
        <end position="169"/>
    </location>
</feature>
<dbReference type="GO" id="GO:0006351">
    <property type="term" value="P:DNA-templated transcription"/>
    <property type="evidence" value="ECO:0007669"/>
    <property type="project" value="InterPro"/>
</dbReference>
<evidence type="ECO:0000256" key="5">
    <source>
        <dbReference type="ARBA" id="ARBA00023163"/>
    </source>
</evidence>
<organism evidence="9 10">
    <name type="scientific">Lactobacillus gasseri (strain ATCC 33323 / DSM 20243 / BCRC 14619 / CIP 102991 / JCM 1131 / KCTC 3163 / NCIMB 11718 / NCTC 13722 / AM63)</name>
    <dbReference type="NCBI Taxonomy" id="324831"/>
    <lineage>
        <taxon>Bacteria</taxon>
        <taxon>Bacillati</taxon>
        <taxon>Bacillota</taxon>
        <taxon>Bacilli</taxon>
        <taxon>Lactobacillales</taxon>
        <taxon>Lactobacillaceae</taxon>
        <taxon>Lactobacillus</taxon>
    </lineage>
</organism>
<dbReference type="NCBIfam" id="TIGR04567">
    <property type="entry name" value="RNAP_delt_lowGC"/>
    <property type="match status" value="1"/>
</dbReference>
<keyword evidence="4 6" id="KW-0548">Nucleotidyltransferase</keyword>
<evidence type="ECO:0000256" key="7">
    <source>
        <dbReference type="SAM" id="MobiDB-lite"/>
    </source>
</evidence>
<dbReference type="Proteomes" id="UP000000664">
    <property type="component" value="Chromosome"/>
</dbReference>
<keyword evidence="3 6" id="KW-0808">Transferase</keyword>
<sequence>MKGRATVGLDDFKGQNKDELSMIEVARAILQDSGKRMAFADIVNAVQNFLGKSDEEIRERLPQFYTDMNTDGEFISMGDNVWALRSWFPYESVDEEVNHPEDEDDVPRKKHHKKVNAFIGDSDDDDIIDYDSDDPEDEDLDVDDDDNNEDDYSDDDLDDADDNELDDGIEGQLSELHQDDLDDDDD</sequence>
<dbReference type="Gene3D" id="1.10.10.1250">
    <property type="entry name" value="RNA polymerase, subunit delta, N-terminal domain"/>
    <property type="match status" value="1"/>
</dbReference>
<proteinExistence type="inferred from homology"/>
<comment type="similarity">
    <text evidence="1 6">Belongs to the RpoE family.</text>
</comment>
<dbReference type="Pfam" id="PF05066">
    <property type="entry name" value="HARE-HTH"/>
    <property type="match status" value="1"/>
</dbReference>
<dbReference type="InterPro" id="IPR038087">
    <property type="entry name" value="RNAP_delta_N_dom_sf"/>
</dbReference>
<dbReference type="InterPro" id="IPR007759">
    <property type="entry name" value="Asxl_HARE-HTH"/>
</dbReference>
<evidence type="ECO:0000256" key="4">
    <source>
        <dbReference type="ARBA" id="ARBA00022695"/>
    </source>
</evidence>
<evidence type="ECO:0000313" key="9">
    <source>
        <dbReference type="EMBL" id="ABJ59634.1"/>
    </source>
</evidence>
<comment type="function">
    <text evidence="6">Participates in both the initiation and recycling phases of transcription. In the presence of the delta subunit, RNAP displays an increased specificity of transcription, a decreased affinity for nucleic acids, and an increased efficiency of RNA synthesis because of enhanced recycling.</text>
</comment>
<keyword evidence="5 6" id="KW-0804">Transcription</keyword>
<name>A0A830TN19_LACGA</name>
<evidence type="ECO:0000256" key="6">
    <source>
        <dbReference type="HAMAP-Rule" id="MF_00357"/>
    </source>
</evidence>
<dbReference type="KEGG" id="lga:LGAS_0225"/>
<keyword evidence="2 6" id="KW-0240">DNA-directed RNA polymerase</keyword>
<evidence type="ECO:0000259" key="8">
    <source>
        <dbReference type="PROSITE" id="PS51913"/>
    </source>
</evidence>
<gene>
    <name evidence="6" type="primary">rpoE</name>
    <name evidence="9" type="ordered locus">LGAS_0225</name>
</gene>
<evidence type="ECO:0000256" key="1">
    <source>
        <dbReference type="ARBA" id="ARBA00009828"/>
    </source>
</evidence>
<dbReference type="EMBL" id="CP000413">
    <property type="protein sequence ID" value="ABJ59634.1"/>
    <property type="molecule type" value="Genomic_DNA"/>
</dbReference>
<dbReference type="InterPro" id="IPR029757">
    <property type="entry name" value="RpoE"/>
</dbReference>
<dbReference type="PROSITE" id="PS51913">
    <property type="entry name" value="HTH_HARE"/>
    <property type="match status" value="1"/>
</dbReference>
<dbReference type="GO" id="GO:0003899">
    <property type="term" value="F:DNA-directed RNA polymerase activity"/>
    <property type="evidence" value="ECO:0007669"/>
    <property type="project" value="UniProtKB-UniRule"/>
</dbReference>
<evidence type="ECO:0000256" key="2">
    <source>
        <dbReference type="ARBA" id="ARBA00022478"/>
    </source>
</evidence>
<accession>A0A830TN19</accession>
<evidence type="ECO:0000313" key="10">
    <source>
        <dbReference type="Proteomes" id="UP000000664"/>
    </source>
</evidence>
<evidence type="ECO:0000256" key="3">
    <source>
        <dbReference type="ARBA" id="ARBA00022679"/>
    </source>
</evidence>
<feature type="region of interest" description="Disordered" evidence="7">
    <location>
        <begin position="120"/>
        <end position="186"/>
    </location>
</feature>
<dbReference type="GO" id="GO:0000428">
    <property type="term" value="C:DNA-directed RNA polymerase complex"/>
    <property type="evidence" value="ECO:0007669"/>
    <property type="project" value="UniProtKB-KW"/>
</dbReference>
<dbReference type="AlphaFoldDB" id="A0A830TN19"/>
<dbReference type="GO" id="GO:0006355">
    <property type="term" value="P:regulation of DNA-templated transcription"/>
    <property type="evidence" value="ECO:0007669"/>
    <property type="project" value="UniProtKB-UniRule"/>
</dbReference>
<comment type="subunit">
    <text evidence="6">RNAP is composed of a core of 2 alpha, a beta and a beta' subunits. The core is associated with a delta subunit and one of several sigma factors.</text>
</comment>